<reference evidence="2 3" key="1">
    <citation type="submission" date="2022-05" db="EMBL/GenBank/DDBJ databases">
        <authorList>
            <consortium name="Genoscope - CEA"/>
            <person name="William W."/>
        </authorList>
    </citation>
    <scope>NUCLEOTIDE SEQUENCE [LARGE SCALE GENOMIC DNA]</scope>
</reference>
<accession>A0ABN8QXH3</accession>
<protein>
    <recommendedName>
        <fullName evidence="4">DNA-directed DNA polymerase</fullName>
    </recommendedName>
</protein>
<keyword evidence="3" id="KW-1185">Reference proteome</keyword>
<feature type="coiled-coil region" evidence="1">
    <location>
        <begin position="26"/>
        <end position="70"/>
    </location>
</feature>
<sequence>MSNQSTDGFRGSQPFITDKQFQNLSLDEIRHIIEEEKEELKKDYKELGERRKLIKQYKKLKEAREKVRKGIDIKKTPPSEKKKIKSFDEYFEECIKNRQIPKDTPSYFREALERAILEYDQGLEKEKSAFEDFAVKYIIQGIPGIENYQQTGSAWYFKEVEKLEIHTVEYNPTKGSSYIPLPDLISHKKAIVNIQNKDEKCFLWCILRYLHPREDNDTRLTDLKKYENYLNTKGISFPMKLKDITKFEKLNPSLPGINGVYPYDYVSSFEKLSETQLPPKEEFFSKLNDEDISDDDYQHAINVWNTFKCKTIRDYHNLYLKSDVLLLSDVFENFRKTCLKHYNLDPAHYYTSPGLAWDACLKETCQQLQLLHDYDMLMMFERGIRGGISHISKKICRSE</sequence>
<keyword evidence="1" id="KW-0175">Coiled coil</keyword>
<organism evidence="2 3">
    <name type="scientific">Porites lobata</name>
    <dbReference type="NCBI Taxonomy" id="104759"/>
    <lineage>
        <taxon>Eukaryota</taxon>
        <taxon>Metazoa</taxon>
        <taxon>Cnidaria</taxon>
        <taxon>Anthozoa</taxon>
        <taxon>Hexacorallia</taxon>
        <taxon>Scleractinia</taxon>
        <taxon>Fungiina</taxon>
        <taxon>Poritidae</taxon>
        <taxon>Porites</taxon>
    </lineage>
</organism>
<dbReference type="PANTHER" id="PTHR31511">
    <property type="entry name" value="PROTEIN CBG23764"/>
    <property type="match status" value="1"/>
</dbReference>
<evidence type="ECO:0000313" key="2">
    <source>
        <dbReference type="EMBL" id="CAH3171729.1"/>
    </source>
</evidence>
<dbReference type="EMBL" id="CALNXK010000166">
    <property type="protein sequence ID" value="CAH3171729.1"/>
    <property type="molecule type" value="Genomic_DNA"/>
</dbReference>
<proteinExistence type="predicted"/>
<comment type="caution">
    <text evidence="2">The sequence shown here is derived from an EMBL/GenBank/DDBJ whole genome shotgun (WGS) entry which is preliminary data.</text>
</comment>
<dbReference type="PANTHER" id="PTHR31511:SF12">
    <property type="entry name" value="RHO TERMINATION FACTOR N-TERMINAL DOMAIN-CONTAINING PROTEIN"/>
    <property type="match status" value="1"/>
</dbReference>
<evidence type="ECO:0000256" key="1">
    <source>
        <dbReference type="SAM" id="Coils"/>
    </source>
</evidence>
<evidence type="ECO:0000313" key="3">
    <source>
        <dbReference type="Proteomes" id="UP001159405"/>
    </source>
</evidence>
<name>A0ABN8QXH3_9CNID</name>
<gene>
    <name evidence="2" type="ORF">PLOB_00012091</name>
</gene>
<dbReference type="Proteomes" id="UP001159405">
    <property type="component" value="Unassembled WGS sequence"/>
</dbReference>
<evidence type="ECO:0008006" key="4">
    <source>
        <dbReference type="Google" id="ProtNLM"/>
    </source>
</evidence>